<dbReference type="FunFam" id="3.50.50.60:FF:000138">
    <property type="entry name" value="Flavin-containing monooxygenase"/>
    <property type="match status" value="1"/>
</dbReference>
<gene>
    <name evidence="8" type="ORF">E0L32_009121</name>
</gene>
<evidence type="ECO:0000256" key="7">
    <source>
        <dbReference type="ARBA" id="ARBA00023033"/>
    </source>
</evidence>
<evidence type="ECO:0000256" key="4">
    <source>
        <dbReference type="ARBA" id="ARBA00022827"/>
    </source>
</evidence>
<sequence length="473" mass="53100">MGSVEPQSFNVKRVAVIGAGPCGLSAAKYLVAQGAFDKIVIFEKQSEVAGVWLYSDRPTETLHIPQENAFCPPDPPITSNPPGEPPVFPTPMYGLLHTNIPKRLMQFQDQDFEKDSLIFPAREDVEAYLIKYSQDVRHLIRFSTQVNDVLLQNVDAADQWEVFSESLVSGERTTETFDAVVVASGHYSVPFLPNVKNIREFSKAHPSVITHAKLYRHPEQYRDQKVVVVGNAASGLDIATQISRLAAKPTLLSARHPTPPENLAHSGCEEVPVIEEFLVAERGVRFSDGRIERDLDAVIYCTGYLYTLPFLENLKPQPVTTGRRIHGIYKDLIHIEHPTLAFPGLPMKVVPLPFSESQAAIFSRVWANELQLPPADEMRRWEEDAVSSRKEGPHVYPKGGDADYINETHAWLKRASSKGKEPPLWDEELCWERTIYAEAKLKFEQTGRTAMSLGELGFHYTPSAKDEESKEIL</sequence>
<evidence type="ECO:0000256" key="3">
    <source>
        <dbReference type="ARBA" id="ARBA00022630"/>
    </source>
</evidence>
<dbReference type="Pfam" id="PF00743">
    <property type="entry name" value="FMO-like"/>
    <property type="match status" value="2"/>
</dbReference>
<dbReference type="RefSeq" id="XP_030991359.1">
    <property type="nucleotide sequence ID" value="XM_031144051.1"/>
</dbReference>
<keyword evidence="5" id="KW-0521">NADP</keyword>
<protein>
    <recommendedName>
        <fullName evidence="10">Thiol-specific monooxygenase</fullName>
    </recommendedName>
</protein>
<dbReference type="AlphaFoldDB" id="A0A507AXV8"/>
<dbReference type="InParanoid" id="A0A507AXV8"/>
<keyword evidence="6" id="KW-0560">Oxidoreductase</keyword>
<comment type="similarity">
    <text evidence="2">Belongs to the FMO family.</text>
</comment>
<dbReference type="InterPro" id="IPR036188">
    <property type="entry name" value="FAD/NAD-bd_sf"/>
</dbReference>
<keyword evidence="9" id="KW-1185">Reference proteome</keyword>
<evidence type="ECO:0000313" key="8">
    <source>
        <dbReference type="EMBL" id="TPX09648.1"/>
    </source>
</evidence>
<dbReference type="FunCoup" id="A0A507AXV8">
    <property type="interactions" value="598"/>
</dbReference>
<accession>A0A507AXV8</accession>
<evidence type="ECO:0000256" key="2">
    <source>
        <dbReference type="ARBA" id="ARBA00009183"/>
    </source>
</evidence>
<dbReference type="GO" id="GO:0050660">
    <property type="term" value="F:flavin adenine dinucleotide binding"/>
    <property type="evidence" value="ECO:0007669"/>
    <property type="project" value="InterPro"/>
</dbReference>
<dbReference type="SUPFAM" id="SSF51905">
    <property type="entry name" value="FAD/NAD(P)-binding domain"/>
    <property type="match status" value="2"/>
</dbReference>
<dbReference type="PANTHER" id="PTHR23023">
    <property type="entry name" value="DIMETHYLANILINE MONOOXYGENASE"/>
    <property type="match status" value="1"/>
</dbReference>
<proteinExistence type="inferred from homology"/>
<evidence type="ECO:0000313" key="9">
    <source>
        <dbReference type="Proteomes" id="UP000319257"/>
    </source>
</evidence>
<comment type="caution">
    <text evidence="8">The sequence shown here is derived from an EMBL/GenBank/DDBJ whole genome shotgun (WGS) entry which is preliminary data.</text>
</comment>
<evidence type="ECO:0000256" key="1">
    <source>
        <dbReference type="ARBA" id="ARBA00001974"/>
    </source>
</evidence>
<dbReference type="OrthoDB" id="66881at2759"/>
<comment type="cofactor">
    <cofactor evidence="1">
        <name>FAD</name>
        <dbReference type="ChEBI" id="CHEBI:57692"/>
    </cofactor>
</comment>
<dbReference type="PRINTS" id="PR00370">
    <property type="entry name" value="FMOXYGENASE"/>
</dbReference>
<organism evidence="8 9">
    <name type="scientific">Thyridium curvatum</name>
    <dbReference type="NCBI Taxonomy" id="1093900"/>
    <lineage>
        <taxon>Eukaryota</taxon>
        <taxon>Fungi</taxon>
        <taxon>Dikarya</taxon>
        <taxon>Ascomycota</taxon>
        <taxon>Pezizomycotina</taxon>
        <taxon>Sordariomycetes</taxon>
        <taxon>Sordariomycetidae</taxon>
        <taxon>Thyridiales</taxon>
        <taxon>Thyridiaceae</taxon>
        <taxon>Thyridium</taxon>
    </lineage>
</organism>
<keyword evidence="7" id="KW-0503">Monooxygenase</keyword>
<reference evidence="8 9" key="1">
    <citation type="submission" date="2019-06" db="EMBL/GenBank/DDBJ databases">
        <title>Draft genome sequence of the filamentous fungus Phialemoniopsis curvata isolated from diesel fuel.</title>
        <authorList>
            <person name="Varaljay V.A."/>
            <person name="Lyon W.J."/>
            <person name="Crouch A.L."/>
            <person name="Drake C.E."/>
            <person name="Hollomon J.M."/>
            <person name="Nadeau L.J."/>
            <person name="Nunn H.S."/>
            <person name="Stevenson B.S."/>
            <person name="Bojanowski C.L."/>
            <person name="Crookes-Goodson W.J."/>
        </authorList>
    </citation>
    <scope>NUCLEOTIDE SEQUENCE [LARGE SCALE GENOMIC DNA]</scope>
    <source>
        <strain evidence="8 9">D216</strain>
    </source>
</reference>
<dbReference type="InterPro" id="IPR000960">
    <property type="entry name" value="Flavin_mOase"/>
</dbReference>
<dbReference type="GO" id="GO:0050661">
    <property type="term" value="F:NADP binding"/>
    <property type="evidence" value="ECO:0007669"/>
    <property type="project" value="InterPro"/>
</dbReference>
<dbReference type="GeneID" id="41976568"/>
<dbReference type="InterPro" id="IPR020946">
    <property type="entry name" value="Flavin_mOase-like"/>
</dbReference>
<dbReference type="EMBL" id="SKBQ01000064">
    <property type="protein sequence ID" value="TPX09648.1"/>
    <property type="molecule type" value="Genomic_DNA"/>
</dbReference>
<dbReference type="InterPro" id="IPR050346">
    <property type="entry name" value="FMO-like"/>
</dbReference>
<dbReference type="Proteomes" id="UP000319257">
    <property type="component" value="Unassembled WGS sequence"/>
</dbReference>
<name>A0A507AXV8_9PEZI</name>
<dbReference type="Pfam" id="PF13450">
    <property type="entry name" value="NAD_binding_8"/>
    <property type="match status" value="1"/>
</dbReference>
<keyword evidence="4" id="KW-0274">FAD</keyword>
<evidence type="ECO:0000256" key="6">
    <source>
        <dbReference type="ARBA" id="ARBA00023002"/>
    </source>
</evidence>
<dbReference type="GO" id="GO:0004499">
    <property type="term" value="F:N,N-dimethylaniline monooxygenase activity"/>
    <property type="evidence" value="ECO:0007669"/>
    <property type="project" value="InterPro"/>
</dbReference>
<dbReference type="Gene3D" id="3.50.50.60">
    <property type="entry name" value="FAD/NAD(P)-binding domain"/>
    <property type="match status" value="2"/>
</dbReference>
<evidence type="ECO:0000256" key="5">
    <source>
        <dbReference type="ARBA" id="ARBA00022857"/>
    </source>
</evidence>
<evidence type="ECO:0008006" key="10">
    <source>
        <dbReference type="Google" id="ProtNLM"/>
    </source>
</evidence>
<keyword evidence="3" id="KW-0285">Flavoprotein</keyword>